<organism evidence="3 4">
    <name type="scientific">Arboricoccus pini</name>
    <dbReference type="NCBI Taxonomy" id="1963835"/>
    <lineage>
        <taxon>Bacteria</taxon>
        <taxon>Pseudomonadati</taxon>
        <taxon>Pseudomonadota</taxon>
        <taxon>Alphaproteobacteria</taxon>
        <taxon>Geminicoccales</taxon>
        <taxon>Geminicoccaceae</taxon>
        <taxon>Arboricoccus</taxon>
    </lineage>
</organism>
<protein>
    <recommendedName>
        <fullName evidence="2">DUF6867 domain-containing protein</fullName>
    </recommendedName>
</protein>
<sequence length="114" mass="12759">MDLLGSSVPVFIGLTLILMGAAAFMAGRSIAYQWRPFWLVAPAAFGLALADRFLTYALFNGPLLHPPGLLLQFVILLLFAALGWRLTRVAKLCGQYPWRYARSGPWSYQRLQDD</sequence>
<dbReference type="Pfam" id="PF21741">
    <property type="entry name" value="DUF6867"/>
    <property type="match status" value="1"/>
</dbReference>
<proteinExistence type="predicted"/>
<keyword evidence="1" id="KW-0812">Transmembrane</keyword>
<feature type="transmembrane region" description="Helical" evidence="1">
    <location>
        <begin position="37"/>
        <end position="57"/>
    </location>
</feature>
<keyword evidence="4" id="KW-1185">Reference proteome</keyword>
<evidence type="ECO:0000313" key="3">
    <source>
        <dbReference type="EMBL" id="SNB62062.1"/>
    </source>
</evidence>
<evidence type="ECO:0000256" key="1">
    <source>
        <dbReference type="SAM" id="Phobius"/>
    </source>
</evidence>
<dbReference type="Proteomes" id="UP000197065">
    <property type="component" value="Unassembled WGS sequence"/>
</dbReference>
<feature type="transmembrane region" description="Helical" evidence="1">
    <location>
        <begin position="69"/>
        <end position="87"/>
    </location>
</feature>
<accession>A0A212QR66</accession>
<dbReference type="AlphaFoldDB" id="A0A212QR66"/>
<dbReference type="InterPro" id="IPR049201">
    <property type="entry name" value="DUF6867"/>
</dbReference>
<gene>
    <name evidence="3" type="ORF">SAMN07250955_10326</name>
</gene>
<feature type="domain" description="DUF6867" evidence="2">
    <location>
        <begin position="7"/>
        <end position="109"/>
    </location>
</feature>
<dbReference type="RefSeq" id="WP_243389737.1">
    <property type="nucleotide sequence ID" value="NZ_FYEH01000003.1"/>
</dbReference>
<name>A0A212QR66_9PROT</name>
<keyword evidence="1" id="KW-0472">Membrane</keyword>
<evidence type="ECO:0000259" key="2">
    <source>
        <dbReference type="Pfam" id="PF21741"/>
    </source>
</evidence>
<feature type="transmembrane region" description="Helical" evidence="1">
    <location>
        <begin position="6"/>
        <end position="25"/>
    </location>
</feature>
<keyword evidence="1" id="KW-1133">Transmembrane helix</keyword>
<evidence type="ECO:0000313" key="4">
    <source>
        <dbReference type="Proteomes" id="UP000197065"/>
    </source>
</evidence>
<reference evidence="3 4" key="1">
    <citation type="submission" date="2017-06" db="EMBL/GenBank/DDBJ databases">
        <authorList>
            <person name="Kim H.J."/>
            <person name="Triplett B.A."/>
        </authorList>
    </citation>
    <scope>NUCLEOTIDE SEQUENCE [LARGE SCALE GENOMIC DNA]</scope>
    <source>
        <strain evidence="3 4">B29T1</strain>
    </source>
</reference>
<dbReference type="EMBL" id="FYEH01000003">
    <property type="protein sequence ID" value="SNB62062.1"/>
    <property type="molecule type" value="Genomic_DNA"/>
</dbReference>